<organism evidence="8 9">
    <name type="scientific">Paramecium octaurelia</name>
    <dbReference type="NCBI Taxonomy" id="43137"/>
    <lineage>
        <taxon>Eukaryota</taxon>
        <taxon>Sar</taxon>
        <taxon>Alveolata</taxon>
        <taxon>Ciliophora</taxon>
        <taxon>Intramacronucleata</taxon>
        <taxon>Oligohymenophorea</taxon>
        <taxon>Peniculida</taxon>
        <taxon>Parameciidae</taxon>
        <taxon>Paramecium</taxon>
    </lineage>
</organism>
<dbReference type="OrthoDB" id="40902at2759"/>
<keyword evidence="2 5" id="KW-0547">Nucleotide-binding</keyword>
<dbReference type="GO" id="GO:0005829">
    <property type="term" value="C:cytosol"/>
    <property type="evidence" value="ECO:0007669"/>
    <property type="project" value="TreeGrafter"/>
</dbReference>
<dbReference type="SMART" id="SM00220">
    <property type="entry name" value="S_TKc"/>
    <property type="match status" value="1"/>
</dbReference>
<dbReference type="GO" id="GO:0000045">
    <property type="term" value="P:autophagosome assembly"/>
    <property type="evidence" value="ECO:0007669"/>
    <property type="project" value="TreeGrafter"/>
</dbReference>
<keyword evidence="4 5" id="KW-0067">ATP-binding</keyword>
<dbReference type="InterPro" id="IPR017441">
    <property type="entry name" value="Protein_kinase_ATP_BS"/>
</dbReference>
<dbReference type="GO" id="GO:0005776">
    <property type="term" value="C:autophagosome"/>
    <property type="evidence" value="ECO:0007669"/>
    <property type="project" value="TreeGrafter"/>
</dbReference>
<dbReference type="AlphaFoldDB" id="A0A8S1YIS0"/>
<dbReference type="Proteomes" id="UP000683925">
    <property type="component" value="Unassembled WGS sequence"/>
</dbReference>
<proteinExistence type="predicted"/>
<feature type="domain" description="Protein kinase" evidence="7">
    <location>
        <begin position="22"/>
        <end position="274"/>
    </location>
</feature>
<dbReference type="PROSITE" id="PS50011">
    <property type="entry name" value="PROTEIN_KINASE_DOM"/>
    <property type="match status" value="1"/>
</dbReference>
<protein>
    <recommendedName>
        <fullName evidence="7">Protein kinase domain-containing protein</fullName>
    </recommendedName>
</protein>
<dbReference type="InterPro" id="IPR008271">
    <property type="entry name" value="Ser/Thr_kinase_AS"/>
</dbReference>
<dbReference type="EMBL" id="CAJJDP010000159">
    <property type="protein sequence ID" value="CAD8212277.1"/>
    <property type="molecule type" value="Genomic_DNA"/>
</dbReference>
<dbReference type="InterPro" id="IPR045269">
    <property type="entry name" value="Atg1-like"/>
</dbReference>
<dbReference type="PANTHER" id="PTHR24348:SF22">
    <property type="entry name" value="NON-SPECIFIC SERINE_THREONINE PROTEIN KINASE"/>
    <property type="match status" value="1"/>
</dbReference>
<evidence type="ECO:0000313" key="9">
    <source>
        <dbReference type="Proteomes" id="UP000683925"/>
    </source>
</evidence>
<dbReference type="GO" id="GO:0000407">
    <property type="term" value="C:phagophore assembly site"/>
    <property type="evidence" value="ECO:0007669"/>
    <property type="project" value="TreeGrafter"/>
</dbReference>
<dbReference type="PANTHER" id="PTHR24348">
    <property type="entry name" value="SERINE/THREONINE-PROTEIN KINASE UNC-51-RELATED"/>
    <property type="match status" value="1"/>
</dbReference>
<dbReference type="InterPro" id="IPR000719">
    <property type="entry name" value="Prot_kinase_dom"/>
</dbReference>
<gene>
    <name evidence="8" type="ORF">POCTA_138.1.T1570070</name>
</gene>
<evidence type="ECO:0000256" key="5">
    <source>
        <dbReference type="PROSITE-ProRule" id="PRU10141"/>
    </source>
</evidence>
<feature type="region of interest" description="Disordered" evidence="6">
    <location>
        <begin position="443"/>
        <end position="501"/>
    </location>
</feature>
<feature type="binding site" evidence="5">
    <location>
        <position position="51"/>
    </location>
    <ligand>
        <name>ATP</name>
        <dbReference type="ChEBI" id="CHEBI:30616"/>
    </ligand>
</feature>
<dbReference type="GO" id="GO:0010506">
    <property type="term" value="P:regulation of autophagy"/>
    <property type="evidence" value="ECO:0007669"/>
    <property type="project" value="InterPro"/>
</dbReference>
<evidence type="ECO:0000256" key="2">
    <source>
        <dbReference type="ARBA" id="ARBA00022741"/>
    </source>
</evidence>
<sequence>MQARIQQLSKHVPDKRIHNYAFSTQAIIGRGSYGVVYIGRNIDSGQTVAIKAIAFQQYSADNQALLQKEIDIMKDLDCPNIVRLIDVITTANNCYIISELCTGGDLKEYMKRSGPIEESAATKILIQILRGILQSFKRGIIHRDLKPANILVANNNIFKIADFGFAKRFDKLDEDLMTSLVGTPLYMSPQVLLRKQYTSKCDVWSIGLIFYEMIEGKTPWNVRDILDLVNKQRNQKIAFSKKISKLAQQFITGCLAYEENNRFGWEQVFTHPLFENAFERQPKKETQQQAQPQPQNPQTQAQAQIQPLQVYQQTQQPVQNHSQNQTQQPSQNKNSSKQQQASMHQQQIQQVFSQTQPSQQLQQMMPNQQQKAIIQPLKPQAQLFSNTQNLTPQEAKQNKSMQIIPNVSPSDDKIKRNTISPLQLQVDNRQIQLIKGKHYLKTHASPQNEEENKNNVSTQKITSCQTQPNTQKKDRTVSVVHHKVESQQTTSRYSDNKQCREDQYKSERNYFPPKHLYQHSEPKFLFHRQSSENDEFTINRMLIQNQIEFLLFLKKLREQLLEFYGNNSSQVSTVEKLSFILLKNVMIKTTDIKSNLIDKQINILDLRDFEHFRMTESFRNLEKSILEIHFETFNQFQETFLHLNENLNLVMQDTDFLEIFNNSFEYSIHFVKFAYNLTAQFIRSFLYDQVLECSNVKIVNFTFLLGQLAQYLQQMSFSPNDVNKLLSNCRSFKEDFRLKRVECLNLMEKLIVKYN</sequence>
<feature type="compositionally biased region" description="Low complexity" evidence="6">
    <location>
        <begin position="287"/>
        <end position="370"/>
    </location>
</feature>
<dbReference type="GO" id="GO:0005524">
    <property type="term" value="F:ATP binding"/>
    <property type="evidence" value="ECO:0007669"/>
    <property type="project" value="UniProtKB-UniRule"/>
</dbReference>
<evidence type="ECO:0000256" key="1">
    <source>
        <dbReference type="ARBA" id="ARBA00022679"/>
    </source>
</evidence>
<evidence type="ECO:0000256" key="4">
    <source>
        <dbReference type="ARBA" id="ARBA00022840"/>
    </source>
</evidence>
<evidence type="ECO:0000313" key="8">
    <source>
        <dbReference type="EMBL" id="CAD8212277.1"/>
    </source>
</evidence>
<evidence type="ECO:0000259" key="7">
    <source>
        <dbReference type="PROSITE" id="PS50011"/>
    </source>
</evidence>
<accession>A0A8S1YIS0</accession>
<keyword evidence="3" id="KW-0418">Kinase</keyword>
<feature type="compositionally biased region" description="Polar residues" evidence="6">
    <location>
        <begin position="454"/>
        <end position="470"/>
    </location>
</feature>
<reference evidence="8" key="1">
    <citation type="submission" date="2021-01" db="EMBL/GenBank/DDBJ databases">
        <authorList>
            <consortium name="Genoscope - CEA"/>
            <person name="William W."/>
        </authorList>
    </citation>
    <scope>NUCLEOTIDE SEQUENCE</scope>
</reference>
<dbReference type="OMA" id="KITSCQT"/>
<dbReference type="PROSITE" id="PS00107">
    <property type="entry name" value="PROTEIN_KINASE_ATP"/>
    <property type="match status" value="1"/>
</dbReference>
<dbReference type="GO" id="GO:0016020">
    <property type="term" value="C:membrane"/>
    <property type="evidence" value="ECO:0007669"/>
    <property type="project" value="TreeGrafter"/>
</dbReference>
<comment type="caution">
    <text evidence="8">The sequence shown here is derived from an EMBL/GenBank/DDBJ whole genome shotgun (WGS) entry which is preliminary data.</text>
</comment>
<dbReference type="Pfam" id="PF00069">
    <property type="entry name" value="Pkinase"/>
    <property type="match status" value="1"/>
</dbReference>
<evidence type="ECO:0000256" key="3">
    <source>
        <dbReference type="ARBA" id="ARBA00022777"/>
    </source>
</evidence>
<dbReference type="FunFam" id="1.10.510.10:FF:000654">
    <property type="entry name" value="Protein kinase, putative"/>
    <property type="match status" value="1"/>
</dbReference>
<dbReference type="PROSITE" id="PS00108">
    <property type="entry name" value="PROTEIN_KINASE_ST"/>
    <property type="match status" value="1"/>
</dbReference>
<name>A0A8S1YIS0_PAROT</name>
<evidence type="ECO:0000256" key="6">
    <source>
        <dbReference type="SAM" id="MobiDB-lite"/>
    </source>
</evidence>
<keyword evidence="1" id="KW-0808">Transferase</keyword>
<dbReference type="GO" id="GO:0004674">
    <property type="term" value="F:protein serine/threonine kinase activity"/>
    <property type="evidence" value="ECO:0007669"/>
    <property type="project" value="InterPro"/>
</dbReference>
<feature type="region of interest" description="Disordered" evidence="6">
    <location>
        <begin position="281"/>
        <end position="372"/>
    </location>
</feature>
<keyword evidence="9" id="KW-1185">Reference proteome</keyword>